<evidence type="ECO:0000256" key="5">
    <source>
        <dbReference type="ARBA" id="ARBA00011271"/>
    </source>
</evidence>
<evidence type="ECO:0000256" key="9">
    <source>
        <dbReference type="ARBA" id="ARBA00023304"/>
    </source>
</evidence>
<dbReference type="NCBIfam" id="NF002458">
    <property type="entry name" value="PRK01641.1"/>
    <property type="match status" value="1"/>
</dbReference>
<dbReference type="EMBL" id="LMYI01000010">
    <property type="protein sequence ID" value="POS62404.1"/>
    <property type="molecule type" value="Genomic_DNA"/>
</dbReference>
<dbReference type="InterPro" id="IPR050075">
    <property type="entry name" value="LeuD"/>
</dbReference>
<dbReference type="PANTHER" id="PTHR43345">
    <property type="entry name" value="3-ISOPROPYLMALATE DEHYDRATASE SMALL SUBUNIT 2-RELATED-RELATED"/>
    <property type="match status" value="1"/>
</dbReference>
<dbReference type="GO" id="GO:0009316">
    <property type="term" value="C:3-isopropylmalate dehydratase complex"/>
    <property type="evidence" value="ECO:0007669"/>
    <property type="project" value="InterPro"/>
</dbReference>
<dbReference type="InterPro" id="IPR033940">
    <property type="entry name" value="IPMI_Swivel"/>
</dbReference>
<dbReference type="GO" id="GO:0003861">
    <property type="term" value="F:3-isopropylmalate dehydratase activity"/>
    <property type="evidence" value="ECO:0007669"/>
    <property type="project" value="UniProtKB-UniRule"/>
</dbReference>
<comment type="similarity">
    <text evidence="4 10">Belongs to the LeuD family. LeuD type 1 subfamily.</text>
</comment>
<dbReference type="NCBIfam" id="TIGR00171">
    <property type="entry name" value="leuD"/>
    <property type="match status" value="1"/>
</dbReference>
<evidence type="ECO:0000256" key="2">
    <source>
        <dbReference type="ARBA" id="ARBA00002695"/>
    </source>
</evidence>
<feature type="region of interest" description="Disordered" evidence="11">
    <location>
        <begin position="192"/>
        <end position="220"/>
    </location>
</feature>
<comment type="catalytic activity">
    <reaction evidence="1 10">
        <text>(2R,3S)-3-isopropylmalate = (2S)-2-isopropylmalate</text>
        <dbReference type="Rhea" id="RHEA:32287"/>
        <dbReference type="ChEBI" id="CHEBI:1178"/>
        <dbReference type="ChEBI" id="CHEBI:35121"/>
        <dbReference type="EC" id="4.2.1.33"/>
    </reaction>
</comment>
<dbReference type="InterPro" id="IPR015928">
    <property type="entry name" value="Aconitase/3IPM_dehydase_swvl"/>
</dbReference>
<dbReference type="UniPathway" id="UPA00048">
    <property type="reaction ID" value="UER00071"/>
</dbReference>
<dbReference type="InterPro" id="IPR000573">
    <property type="entry name" value="AconitaseA/IPMdHydase_ssu_swvl"/>
</dbReference>
<dbReference type="EMBL" id="CBLY010000006">
    <property type="protein sequence ID" value="CDG33592.1"/>
    <property type="molecule type" value="Genomic_DNA"/>
</dbReference>
<organism evidence="13 15">
    <name type="scientific">Parasaccharibacter apium</name>
    <dbReference type="NCBI Taxonomy" id="1510841"/>
    <lineage>
        <taxon>Bacteria</taxon>
        <taxon>Pseudomonadati</taxon>
        <taxon>Pseudomonadota</taxon>
        <taxon>Alphaproteobacteria</taxon>
        <taxon>Acetobacterales</taxon>
        <taxon>Acetobacteraceae</taxon>
        <taxon>Parasaccharibacter</taxon>
    </lineage>
</organism>
<gene>
    <name evidence="10 14" type="primary">leuD</name>
    <name evidence="14" type="ORF">ASQ42_06290</name>
    <name evidence="13" type="ORF">SACS_0854</name>
</gene>
<comment type="function">
    <text evidence="2 10">Catalyzes the isomerization between 2-isopropylmalate and 3-isopropylmalate, via the formation of 2-isopropylmaleate.</text>
</comment>
<reference evidence="13 15" key="1">
    <citation type="journal article" date="2014" name="Genome Biol. Evol.">
        <title>Acetic acid bacteria genomes reveal functional traits for adaptation to life in insect guts.</title>
        <authorList>
            <person name="Chouaia B."/>
            <person name="Gaiarsa S."/>
            <person name="Crotti E."/>
            <person name="Comandatore F."/>
            <person name="Degli Esposti M."/>
            <person name="Ricci I."/>
            <person name="Alma A."/>
            <person name="Favia G."/>
            <person name="Bandi C."/>
            <person name="Daffonchio D."/>
        </authorList>
    </citation>
    <scope>NUCLEOTIDE SEQUENCE [LARGE SCALE GENOMIC DNA]</scope>
    <source>
        <strain evidence="13">AM168</strain>
        <strain evidence="15">AM169</strain>
    </source>
</reference>
<keyword evidence="9 10" id="KW-0100">Branched-chain amino acid biosynthesis</keyword>
<reference evidence="13 15" key="2">
    <citation type="journal article" date="2014" name="PLoS ONE">
        <title>Evolution of mitochondria reconstructed from the energy metabolism of living bacteria.</title>
        <authorList>
            <person name="Degli Esposti M."/>
            <person name="Chouaia B."/>
            <person name="Comandatore F."/>
            <person name="Crotti E."/>
            <person name="Sassera D."/>
            <person name="Lievens P.M."/>
            <person name="Daffonchio D."/>
            <person name="Bandi C."/>
        </authorList>
    </citation>
    <scope>NUCLEOTIDE SEQUENCE [LARGE SCALE GENOMIC DNA]</scope>
    <source>
        <strain evidence="13">AM168</strain>
        <strain evidence="15">AM169</strain>
    </source>
</reference>
<dbReference type="Gene3D" id="3.20.19.10">
    <property type="entry name" value="Aconitase, domain 4"/>
    <property type="match status" value="1"/>
</dbReference>
<evidence type="ECO:0000256" key="1">
    <source>
        <dbReference type="ARBA" id="ARBA00000491"/>
    </source>
</evidence>
<dbReference type="Proteomes" id="UP000237218">
    <property type="component" value="Unassembled WGS sequence"/>
</dbReference>
<evidence type="ECO:0000313" key="13">
    <source>
        <dbReference type="EMBL" id="CDG33592.1"/>
    </source>
</evidence>
<evidence type="ECO:0000256" key="10">
    <source>
        <dbReference type="HAMAP-Rule" id="MF_01031"/>
    </source>
</evidence>
<dbReference type="FunFam" id="3.20.19.10:FF:000003">
    <property type="entry name" value="3-isopropylmalate dehydratase small subunit"/>
    <property type="match status" value="1"/>
</dbReference>
<dbReference type="OrthoDB" id="9777465at2"/>
<dbReference type="CDD" id="cd01577">
    <property type="entry name" value="IPMI_Swivel"/>
    <property type="match status" value="1"/>
</dbReference>
<evidence type="ECO:0000313" key="14">
    <source>
        <dbReference type="EMBL" id="POS62404.1"/>
    </source>
</evidence>
<evidence type="ECO:0000256" key="8">
    <source>
        <dbReference type="ARBA" id="ARBA00023239"/>
    </source>
</evidence>
<evidence type="ECO:0000256" key="7">
    <source>
        <dbReference type="ARBA" id="ARBA00022605"/>
    </source>
</evidence>
<keyword evidence="16" id="KW-1185">Reference proteome</keyword>
<evidence type="ECO:0000256" key="11">
    <source>
        <dbReference type="SAM" id="MobiDB-lite"/>
    </source>
</evidence>
<evidence type="ECO:0000313" key="15">
    <source>
        <dbReference type="Proteomes" id="UP000027590"/>
    </source>
</evidence>
<accession>A0A7U7J104</accession>
<dbReference type="GO" id="GO:0009098">
    <property type="term" value="P:L-leucine biosynthetic process"/>
    <property type="evidence" value="ECO:0007669"/>
    <property type="project" value="UniProtKB-UniRule"/>
</dbReference>
<comment type="subunit">
    <text evidence="5 10">Heterodimer of LeuC and LeuD.</text>
</comment>
<dbReference type="PANTHER" id="PTHR43345:SF5">
    <property type="entry name" value="3-ISOPROPYLMALATE DEHYDRATASE SMALL SUBUNIT"/>
    <property type="match status" value="1"/>
</dbReference>
<protein>
    <recommendedName>
        <fullName evidence="10">3-isopropylmalate dehydratase small subunit</fullName>
        <ecNumber evidence="10">4.2.1.33</ecNumber>
    </recommendedName>
    <alternativeName>
        <fullName evidence="10">Alpha-IPM isomerase</fullName>
        <shortName evidence="10">IPMI</shortName>
    </alternativeName>
    <alternativeName>
        <fullName evidence="10">Isopropylmalate isomerase</fullName>
    </alternativeName>
</protein>
<feature type="domain" description="Aconitase A/isopropylmalate dehydratase small subunit swivel" evidence="12">
    <location>
        <begin position="1"/>
        <end position="123"/>
    </location>
</feature>
<dbReference type="Pfam" id="PF00694">
    <property type="entry name" value="Aconitase_C"/>
    <property type="match status" value="1"/>
</dbReference>
<dbReference type="EC" id="4.2.1.33" evidence="10"/>
<keyword evidence="7 10" id="KW-0028">Amino-acid biosynthesis</keyword>
<dbReference type="AlphaFoldDB" id="A0A7U7J104"/>
<evidence type="ECO:0000259" key="12">
    <source>
        <dbReference type="Pfam" id="PF00694"/>
    </source>
</evidence>
<proteinExistence type="inferred from homology"/>
<keyword evidence="6 10" id="KW-0432">Leucine biosynthesis</keyword>
<evidence type="ECO:0000256" key="3">
    <source>
        <dbReference type="ARBA" id="ARBA00004729"/>
    </source>
</evidence>
<reference evidence="14 16" key="3">
    <citation type="submission" date="2018-02" db="EMBL/GenBank/DDBJ databases">
        <title>Draft genome sequences of four Parasaccharibacter apium strains isolated from honey bees.</title>
        <authorList>
            <person name="Corby-Harris V.L."/>
            <person name="Anderson K.E."/>
        </authorList>
    </citation>
    <scope>NUCLEOTIDE SEQUENCE [LARGE SCALE GENOMIC DNA]</scope>
    <source>
        <strain evidence="14 16">B8</strain>
    </source>
</reference>
<evidence type="ECO:0000256" key="6">
    <source>
        <dbReference type="ARBA" id="ARBA00022430"/>
    </source>
</evidence>
<dbReference type="InterPro" id="IPR004431">
    <property type="entry name" value="3-IsopropMal_deHydase_ssu"/>
</dbReference>
<dbReference type="SUPFAM" id="SSF52016">
    <property type="entry name" value="LeuD/IlvD-like"/>
    <property type="match status" value="1"/>
</dbReference>
<comment type="pathway">
    <text evidence="3 10">Amino-acid biosynthesis; L-leucine biosynthesis; L-leucine from 3-methyl-2-oxobutanoate: step 2/4.</text>
</comment>
<dbReference type="HAMAP" id="MF_01031">
    <property type="entry name" value="LeuD_type1"/>
    <property type="match status" value="1"/>
</dbReference>
<dbReference type="RefSeq" id="WP_043559780.1">
    <property type="nucleotide sequence ID" value="NZ_CBLY010000006.1"/>
</dbReference>
<evidence type="ECO:0000256" key="4">
    <source>
        <dbReference type="ARBA" id="ARBA00009845"/>
    </source>
</evidence>
<dbReference type="Proteomes" id="UP000027590">
    <property type="component" value="Unassembled WGS sequence"/>
</dbReference>
<name>A0A7U7J104_9PROT</name>
<keyword evidence="8 10" id="KW-0456">Lyase</keyword>
<comment type="caution">
    <text evidence="13">The sequence shown here is derived from an EMBL/GenBank/DDBJ whole genome shotgun (WGS) entry which is preliminary data.</text>
</comment>
<evidence type="ECO:0000313" key="16">
    <source>
        <dbReference type="Proteomes" id="UP000237218"/>
    </source>
</evidence>
<sequence>MEKFTRLTSVAAALPQENVDTDQIIPARFLKTIRRTGLGEHLFAGQRYDADGRENPDFVLNKPAYRKAGILITLDNLGCGSSREHAPWALLDFGIRCVIAPSFADIFYNNCFKNGILPIRLPREQCLALMEDASHGENARLTVDLEKQEIHRPDGEVVSFEMDPFRRQVLLEGLDDVAQTLKNHEQAIREFEARPSRAWVPSTKQPGRPQSVIGSKGEQA</sequence>